<comment type="caution">
    <text evidence="1">The sequence shown here is derived from an EMBL/GenBank/DDBJ whole genome shotgun (WGS) entry which is preliminary data.</text>
</comment>
<reference evidence="1" key="1">
    <citation type="journal article" date="2014" name="Int. J. Syst. Evol. Microbiol.">
        <title>Complete genome sequence of Corynebacterium casei LMG S-19264T (=DSM 44701T), isolated from a smear-ripened cheese.</title>
        <authorList>
            <consortium name="US DOE Joint Genome Institute (JGI-PGF)"/>
            <person name="Walter F."/>
            <person name="Albersmeier A."/>
            <person name="Kalinowski J."/>
            <person name="Ruckert C."/>
        </authorList>
    </citation>
    <scope>NUCLEOTIDE SEQUENCE</scope>
    <source>
        <strain evidence="1">JCM 15325</strain>
    </source>
</reference>
<gene>
    <name evidence="1" type="ORF">GCM10007968_01780</name>
</gene>
<name>A0A917RX83_9BACL</name>
<dbReference type="Proteomes" id="UP000654670">
    <property type="component" value="Unassembled WGS sequence"/>
</dbReference>
<dbReference type="RefSeq" id="WP_188800894.1">
    <property type="nucleotide sequence ID" value="NZ_BMOK01000001.1"/>
</dbReference>
<reference evidence="1" key="2">
    <citation type="submission" date="2020-09" db="EMBL/GenBank/DDBJ databases">
        <authorList>
            <person name="Sun Q."/>
            <person name="Ohkuma M."/>
        </authorList>
    </citation>
    <scope>NUCLEOTIDE SEQUENCE</scope>
    <source>
        <strain evidence="1">JCM 15325</strain>
    </source>
</reference>
<proteinExistence type="predicted"/>
<sequence length="105" mass="11821">MISYEGNVVNEALEFIRINLHLLGEFKSLLHERDQENVYQKTTIIGTNNTLVVEGKLGHGHNAAGPSALIEVLELLGLNEKNEDKWLVHACDDRPGIKIDYVKKK</sequence>
<accession>A0A917RX83</accession>
<organism evidence="1 2">
    <name type="scientific">Sporolactobacillus putidus</name>
    <dbReference type="NCBI Taxonomy" id="492735"/>
    <lineage>
        <taxon>Bacteria</taxon>
        <taxon>Bacillati</taxon>
        <taxon>Bacillota</taxon>
        <taxon>Bacilli</taxon>
        <taxon>Bacillales</taxon>
        <taxon>Sporolactobacillaceae</taxon>
        <taxon>Sporolactobacillus</taxon>
    </lineage>
</organism>
<dbReference type="AlphaFoldDB" id="A0A917RX83"/>
<keyword evidence="2" id="KW-1185">Reference proteome</keyword>
<evidence type="ECO:0000313" key="1">
    <source>
        <dbReference type="EMBL" id="GGL41545.1"/>
    </source>
</evidence>
<dbReference type="EMBL" id="BMOK01000001">
    <property type="protein sequence ID" value="GGL41545.1"/>
    <property type="molecule type" value="Genomic_DNA"/>
</dbReference>
<evidence type="ECO:0000313" key="2">
    <source>
        <dbReference type="Proteomes" id="UP000654670"/>
    </source>
</evidence>
<protein>
    <submittedName>
        <fullName evidence="1">Uncharacterized protein</fullName>
    </submittedName>
</protein>